<feature type="domain" description="Gfo/Idh/MocA-like oxidoreductase N-terminal" evidence="4">
    <location>
        <begin position="7"/>
        <end position="125"/>
    </location>
</feature>
<accession>A0A6H2GZ37</accession>
<dbReference type="PANTHER" id="PTHR22604">
    <property type="entry name" value="OXIDOREDUCTASES"/>
    <property type="match status" value="1"/>
</dbReference>
<dbReference type="KEGG" id="palr:HGI30_14235"/>
<sequence>MTTPAKLRWGVLGAAGIARRSVIPGLQRSQHNEVKALASRDGEKARQTADEFGIEAAYGSYEELLSDPAIEAVYIPLPNHLHREWTIRALEAGKHVLCEKPLALTAAEAEEMALAAQKAGRQLAEAFMYRHHPRYAMIREVVASGELGELRSLHATFTFNSAGSSGNVRFVKEWGGGGLYDVGCYPITAARLLLGAEPEAVTARALFSPEHGGVDMMASGLLEFPGGIAATFDCGMWGAYRNTLELLGTEGFLEVPSAFVAGTEGETGFYVTTGSGRRYVEVPQVDHFSLEADDFARTVRLGEPQRFPPQDAVANMRVLEACLRSAEQRVRVELQPVSAGSAEAAAAVEAMDSADGAGSVPASDSFQSKGDPS</sequence>
<dbReference type="InterPro" id="IPR055170">
    <property type="entry name" value="GFO_IDH_MocA-like_dom"/>
</dbReference>
<dbReference type="EMBL" id="CP051428">
    <property type="protein sequence ID" value="QJC52609.1"/>
    <property type="molecule type" value="Genomic_DNA"/>
</dbReference>
<evidence type="ECO:0000313" key="6">
    <source>
        <dbReference type="EMBL" id="QJC52609.1"/>
    </source>
</evidence>
<dbReference type="PANTHER" id="PTHR22604:SF105">
    <property type="entry name" value="TRANS-1,2-DIHYDROBENZENE-1,2-DIOL DEHYDROGENASE"/>
    <property type="match status" value="1"/>
</dbReference>
<dbReference type="InterPro" id="IPR036291">
    <property type="entry name" value="NAD(P)-bd_dom_sf"/>
</dbReference>
<keyword evidence="7" id="KW-1185">Reference proteome</keyword>
<dbReference type="SUPFAM" id="SSF55347">
    <property type="entry name" value="Glyceraldehyde-3-phosphate dehydrogenase-like, C-terminal domain"/>
    <property type="match status" value="1"/>
</dbReference>
<evidence type="ECO:0000259" key="5">
    <source>
        <dbReference type="Pfam" id="PF22725"/>
    </source>
</evidence>
<protein>
    <submittedName>
        <fullName evidence="6">Gfo/Idh/MocA family oxidoreductase</fullName>
    </submittedName>
</protein>
<evidence type="ECO:0000259" key="4">
    <source>
        <dbReference type="Pfam" id="PF01408"/>
    </source>
</evidence>
<dbReference type="RefSeq" id="WP_168908162.1">
    <property type="nucleotide sequence ID" value="NZ_CP051428.1"/>
</dbReference>
<dbReference type="GO" id="GO:0016491">
    <property type="term" value="F:oxidoreductase activity"/>
    <property type="evidence" value="ECO:0007669"/>
    <property type="project" value="UniProtKB-KW"/>
</dbReference>
<feature type="compositionally biased region" description="Low complexity" evidence="3">
    <location>
        <begin position="343"/>
        <end position="357"/>
    </location>
</feature>
<evidence type="ECO:0000256" key="3">
    <source>
        <dbReference type="SAM" id="MobiDB-lite"/>
    </source>
</evidence>
<dbReference type="AlphaFoldDB" id="A0A6H2GZ37"/>
<feature type="region of interest" description="Disordered" evidence="3">
    <location>
        <begin position="343"/>
        <end position="373"/>
    </location>
</feature>
<dbReference type="Pfam" id="PF22725">
    <property type="entry name" value="GFO_IDH_MocA_C3"/>
    <property type="match status" value="1"/>
</dbReference>
<name>A0A6H2GZ37_9BACL</name>
<organism evidence="6 7">
    <name type="scientific">Paenibacillus albicereus</name>
    <dbReference type="NCBI Taxonomy" id="2726185"/>
    <lineage>
        <taxon>Bacteria</taxon>
        <taxon>Bacillati</taxon>
        <taxon>Bacillota</taxon>
        <taxon>Bacilli</taxon>
        <taxon>Bacillales</taxon>
        <taxon>Paenibacillaceae</taxon>
        <taxon>Paenibacillus</taxon>
    </lineage>
</organism>
<dbReference type="Proteomes" id="UP000502136">
    <property type="component" value="Chromosome"/>
</dbReference>
<evidence type="ECO:0000256" key="1">
    <source>
        <dbReference type="ARBA" id="ARBA00010928"/>
    </source>
</evidence>
<reference evidence="6 7" key="1">
    <citation type="submission" date="2020-04" db="EMBL/GenBank/DDBJ databases">
        <title>Novel Paenibacillus strain UniB2 isolated from commercial digestive syrup.</title>
        <authorList>
            <person name="Thorat V."/>
            <person name="Kirdat K."/>
            <person name="Tiwarekar B."/>
            <person name="Yadav A."/>
        </authorList>
    </citation>
    <scope>NUCLEOTIDE SEQUENCE [LARGE SCALE GENOMIC DNA]</scope>
    <source>
        <strain evidence="6 7">UniB2</strain>
    </source>
</reference>
<dbReference type="GO" id="GO:0000166">
    <property type="term" value="F:nucleotide binding"/>
    <property type="evidence" value="ECO:0007669"/>
    <property type="project" value="InterPro"/>
</dbReference>
<proteinExistence type="inferred from homology"/>
<feature type="domain" description="GFO/IDH/MocA-like oxidoreductase" evidence="5">
    <location>
        <begin position="135"/>
        <end position="253"/>
    </location>
</feature>
<dbReference type="Gene3D" id="3.40.50.720">
    <property type="entry name" value="NAD(P)-binding Rossmann-like Domain"/>
    <property type="match status" value="1"/>
</dbReference>
<keyword evidence="2" id="KW-0560">Oxidoreductase</keyword>
<dbReference type="Gene3D" id="3.30.360.10">
    <property type="entry name" value="Dihydrodipicolinate Reductase, domain 2"/>
    <property type="match status" value="1"/>
</dbReference>
<comment type="similarity">
    <text evidence="1">Belongs to the Gfo/Idh/MocA family.</text>
</comment>
<dbReference type="SUPFAM" id="SSF51735">
    <property type="entry name" value="NAD(P)-binding Rossmann-fold domains"/>
    <property type="match status" value="1"/>
</dbReference>
<evidence type="ECO:0000256" key="2">
    <source>
        <dbReference type="ARBA" id="ARBA00023002"/>
    </source>
</evidence>
<dbReference type="InterPro" id="IPR000683">
    <property type="entry name" value="Gfo/Idh/MocA-like_OxRdtase_N"/>
</dbReference>
<dbReference type="Pfam" id="PF01408">
    <property type="entry name" value="GFO_IDH_MocA"/>
    <property type="match status" value="1"/>
</dbReference>
<dbReference type="InterPro" id="IPR050984">
    <property type="entry name" value="Gfo/Idh/MocA_domain"/>
</dbReference>
<gene>
    <name evidence="6" type="ORF">HGI30_14235</name>
</gene>
<feature type="compositionally biased region" description="Polar residues" evidence="3">
    <location>
        <begin position="362"/>
        <end position="373"/>
    </location>
</feature>
<evidence type="ECO:0000313" key="7">
    <source>
        <dbReference type="Proteomes" id="UP000502136"/>
    </source>
</evidence>